<gene>
    <name evidence="1" type="ORF">GC722_13940</name>
</gene>
<keyword evidence="2" id="KW-1185">Reference proteome</keyword>
<evidence type="ECO:0000313" key="1">
    <source>
        <dbReference type="EMBL" id="MVA77118.1"/>
    </source>
</evidence>
<evidence type="ECO:0000313" key="2">
    <source>
        <dbReference type="Proteomes" id="UP000435304"/>
    </source>
</evidence>
<dbReference type="Proteomes" id="UP000435304">
    <property type="component" value="Unassembled WGS sequence"/>
</dbReference>
<name>A0A6A9UWM9_9ACTN</name>
<accession>A0A6A9UWM9</accession>
<proteinExistence type="predicted"/>
<sequence length="54" mass="5734">MIIAAALGVAALVVMGIEGRFSSRAPEVQGRLARAAQHLNGEGQVPARFEKLFQ</sequence>
<organism evidence="1 2">
    <name type="scientific">Auraticoccus cholistanensis</name>
    <dbReference type="NCBI Taxonomy" id="2656650"/>
    <lineage>
        <taxon>Bacteria</taxon>
        <taxon>Bacillati</taxon>
        <taxon>Actinomycetota</taxon>
        <taxon>Actinomycetes</taxon>
        <taxon>Propionibacteriales</taxon>
        <taxon>Propionibacteriaceae</taxon>
        <taxon>Auraticoccus</taxon>
    </lineage>
</organism>
<reference evidence="1 2" key="1">
    <citation type="submission" date="2019-12" db="EMBL/GenBank/DDBJ databases">
        <title>Auraticoccus cholistani sp. nov., an actinomycete isolated from soil of Cholistan desert.</title>
        <authorList>
            <person name="Cheema M.T."/>
        </authorList>
    </citation>
    <scope>NUCLEOTIDE SEQUENCE [LARGE SCALE GENOMIC DNA]</scope>
    <source>
        <strain evidence="1 2">F435</strain>
    </source>
</reference>
<dbReference type="AlphaFoldDB" id="A0A6A9UWM9"/>
<protein>
    <submittedName>
        <fullName evidence="1">Uncharacterized protein</fullName>
    </submittedName>
</protein>
<comment type="caution">
    <text evidence="1">The sequence shown here is derived from an EMBL/GenBank/DDBJ whole genome shotgun (WGS) entry which is preliminary data.</text>
</comment>
<dbReference type="EMBL" id="WPCU01000010">
    <property type="protein sequence ID" value="MVA77118.1"/>
    <property type="molecule type" value="Genomic_DNA"/>
</dbReference>